<keyword evidence="3" id="KW-1185">Reference proteome</keyword>
<feature type="region of interest" description="Disordered" evidence="1">
    <location>
        <begin position="1"/>
        <end position="123"/>
    </location>
</feature>
<feature type="compositionally biased region" description="Polar residues" evidence="1">
    <location>
        <begin position="199"/>
        <end position="209"/>
    </location>
</feature>
<comment type="caution">
    <text evidence="2">The sequence shown here is derived from an EMBL/GenBank/DDBJ whole genome shotgun (WGS) entry which is preliminary data.</text>
</comment>
<proteinExistence type="predicted"/>
<feature type="compositionally biased region" description="Low complexity" evidence="1">
    <location>
        <begin position="179"/>
        <end position="198"/>
    </location>
</feature>
<organism evidence="2 3">
    <name type="scientific">Oculimacula yallundae</name>
    <dbReference type="NCBI Taxonomy" id="86028"/>
    <lineage>
        <taxon>Eukaryota</taxon>
        <taxon>Fungi</taxon>
        <taxon>Dikarya</taxon>
        <taxon>Ascomycota</taxon>
        <taxon>Pezizomycotina</taxon>
        <taxon>Leotiomycetes</taxon>
        <taxon>Helotiales</taxon>
        <taxon>Ploettnerulaceae</taxon>
        <taxon>Oculimacula</taxon>
    </lineage>
</organism>
<name>A0ABR4C129_9HELO</name>
<feature type="compositionally biased region" description="Low complexity" evidence="1">
    <location>
        <begin position="102"/>
        <end position="117"/>
    </location>
</feature>
<dbReference type="Proteomes" id="UP001595075">
    <property type="component" value="Unassembled WGS sequence"/>
</dbReference>
<feature type="compositionally biased region" description="Basic and acidic residues" evidence="1">
    <location>
        <begin position="291"/>
        <end position="304"/>
    </location>
</feature>
<feature type="region of interest" description="Disordered" evidence="1">
    <location>
        <begin position="291"/>
        <end position="356"/>
    </location>
</feature>
<evidence type="ECO:0000256" key="1">
    <source>
        <dbReference type="SAM" id="MobiDB-lite"/>
    </source>
</evidence>
<accession>A0ABR4C129</accession>
<feature type="compositionally biased region" description="Polar residues" evidence="1">
    <location>
        <begin position="87"/>
        <end position="100"/>
    </location>
</feature>
<feature type="compositionally biased region" description="Polar residues" evidence="1">
    <location>
        <begin position="1"/>
        <end position="16"/>
    </location>
</feature>
<feature type="compositionally biased region" description="Polar residues" evidence="1">
    <location>
        <begin position="48"/>
        <end position="64"/>
    </location>
</feature>
<evidence type="ECO:0000313" key="3">
    <source>
        <dbReference type="Proteomes" id="UP001595075"/>
    </source>
</evidence>
<feature type="compositionally biased region" description="Polar residues" evidence="1">
    <location>
        <begin position="328"/>
        <end position="354"/>
    </location>
</feature>
<feature type="compositionally biased region" description="Polar residues" evidence="1">
    <location>
        <begin position="223"/>
        <end position="232"/>
    </location>
</feature>
<sequence length="659" mass="71921">MENAPTQKTKNATNLMINPKMVSESTTTIAAKESSPLTTVDPKADPNMASTENTPTSDSSVTSKTRADESSLASASKGSAVVADSGDGTQLTQLDTNPAFNSMPSQPTLTSSPPTMTKTASNSISVYPKRVNTTVDLKDTLFPKEKVNSSTAIVNAAAVKTLPKNVNRAKSPQINDAVSPRNASTTATAPNTSKASPALNNKENVNPNHNGPKHSGKGAAFQTKKSPGTDTAKSVPGGSDISELRAKCQYLSLDASGSLADLNRRLAKHYAREEEFQLQVEEQERVFAKEKEEKVQLEKDDTARRASRASSHASGSNTPNLKSPIVPSPSTFSNTPRPHGTSSSQMHSPLTPSAQPFFPQDIRLQQTGTQEQITAEATGPLASRDIKSEVNFSHWKSENARPSRFASQDVRLDLNYMLPKKGATTTVGQSDSQGNGYHQVTKPVVNPARTTFRTFGSQDIRRYQENKPTGRADMPKVPGVHQAVKPTSTSNVKVFKTDRALDKTDYLHTHTHEIKSECKMRRLPSWGDRKTVVTRLLDQHLGRLRAEFVHARDEVAKNTEAGPEALLRKDILWYRLECFTEHRQNQIGLAGEPHRAASYVADRERKHASPRFAKIMGGELAQLIAREKQLEDDKTKTKVSPDAASKEMDGGVKLETVIR</sequence>
<dbReference type="EMBL" id="JAZHXI010000015">
    <property type="protein sequence ID" value="KAL2063287.1"/>
    <property type="molecule type" value="Genomic_DNA"/>
</dbReference>
<reference evidence="2 3" key="1">
    <citation type="journal article" date="2024" name="Commun. Biol.">
        <title>Comparative genomic analysis of thermophilic fungi reveals convergent evolutionary adaptations and gene losses.</title>
        <authorList>
            <person name="Steindorff A.S."/>
            <person name="Aguilar-Pontes M.V."/>
            <person name="Robinson A.J."/>
            <person name="Andreopoulos B."/>
            <person name="LaButti K."/>
            <person name="Kuo A."/>
            <person name="Mondo S."/>
            <person name="Riley R."/>
            <person name="Otillar R."/>
            <person name="Haridas S."/>
            <person name="Lipzen A."/>
            <person name="Grimwood J."/>
            <person name="Schmutz J."/>
            <person name="Clum A."/>
            <person name="Reid I.D."/>
            <person name="Moisan M.C."/>
            <person name="Butler G."/>
            <person name="Nguyen T.T.M."/>
            <person name="Dewar K."/>
            <person name="Conant G."/>
            <person name="Drula E."/>
            <person name="Henrissat B."/>
            <person name="Hansel C."/>
            <person name="Singer S."/>
            <person name="Hutchinson M.I."/>
            <person name="de Vries R.P."/>
            <person name="Natvig D.O."/>
            <person name="Powell A.J."/>
            <person name="Tsang A."/>
            <person name="Grigoriev I.V."/>
        </authorList>
    </citation>
    <scope>NUCLEOTIDE SEQUENCE [LARGE SCALE GENOMIC DNA]</scope>
    <source>
        <strain evidence="2 3">CBS 494.80</strain>
    </source>
</reference>
<feature type="region of interest" description="Disordered" evidence="1">
    <location>
        <begin position="167"/>
        <end position="240"/>
    </location>
</feature>
<gene>
    <name evidence="2" type="ORF">VTL71DRAFT_5092</name>
</gene>
<feature type="region of interest" description="Disordered" evidence="1">
    <location>
        <begin position="630"/>
        <end position="652"/>
    </location>
</feature>
<evidence type="ECO:0000313" key="2">
    <source>
        <dbReference type="EMBL" id="KAL2063287.1"/>
    </source>
</evidence>
<protein>
    <submittedName>
        <fullName evidence="2">Uncharacterized protein</fullName>
    </submittedName>
</protein>